<evidence type="ECO:0000259" key="1">
    <source>
        <dbReference type="Pfam" id="PF08241"/>
    </source>
</evidence>
<accession>A0ABR7NL93</accession>
<dbReference type="GO" id="GO:0008168">
    <property type="term" value="F:methyltransferase activity"/>
    <property type="evidence" value="ECO:0007669"/>
    <property type="project" value="UniProtKB-KW"/>
</dbReference>
<dbReference type="GO" id="GO:0032259">
    <property type="term" value="P:methylation"/>
    <property type="evidence" value="ECO:0007669"/>
    <property type="project" value="UniProtKB-KW"/>
</dbReference>
<comment type="caution">
    <text evidence="2">The sequence shown here is derived from an EMBL/GenBank/DDBJ whole genome shotgun (WGS) entry which is preliminary data.</text>
</comment>
<keyword evidence="3" id="KW-1185">Reference proteome</keyword>
<feature type="domain" description="Methyltransferase type 11" evidence="1">
    <location>
        <begin position="37"/>
        <end position="127"/>
    </location>
</feature>
<protein>
    <submittedName>
        <fullName evidence="2">Methyltransferase domain-containing protein</fullName>
    </submittedName>
</protein>
<dbReference type="InterPro" id="IPR013216">
    <property type="entry name" value="Methyltransf_11"/>
</dbReference>
<dbReference type="Pfam" id="PF08241">
    <property type="entry name" value="Methyltransf_11"/>
    <property type="match status" value="1"/>
</dbReference>
<gene>
    <name evidence="2" type="ORF">H8717_12240</name>
</gene>
<dbReference type="CDD" id="cd02440">
    <property type="entry name" value="AdoMet_MTases"/>
    <property type="match status" value="1"/>
</dbReference>
<name>A0ABR7NL93_9FIRM</name>
<evidence type="ECO:0000313" key="2">
    <source>
        <dbReference type="EMBL" id="MBC8577173.1"/>
    </source>
</evidence>
<dbReference type="PANTHER" id="PTHR43861">
    <property type="entry name" value="TRANS-ACONITATE 2-METHYLTRANSFERASE-RELATED"/>
    <property type="match status" value="1"/>
</dbReference>
<dbReference type="Proteomes" id="UP000658131">
    <property type="component" value="Unassembled WGS sequence"/>
</dbReference>
<sequence>MNIAWNAEEYTEHFQFVHQYGEDLFLWLDLTPGMSVVDLGCGNGALTERLAAMGAEVLGLDASSEMLAVAQRRHPRLRFERADAASFVVEQPVDAVFSNAVFHWIDDQDALLSSVSRALKPGGQLVCEFGGAGCAETVHHALRAAFARRDLPYRFQFYFPTVGEYAPLLEAHRLKVVRASLFDRFTEQVGEDGLADWIRMFVTLPFEGLSDRQRAEIIREAVEDCRPSLFVNGKWYVDYVRIRIKAIRVTGPLEAAKEKIR</sequence>
<dbReference type="PANTHER" id="PTHR43861:SF1">
    <property type="entry name" value="TRANS-ACONITATE 2-METHYLTRANSFERASE"/>
    <property type="match status" value="1"/>
</dbReference>
<dbReference type="EMBL" id="JACRTB010000023">
    <property type="protein sequence ID" value="MBC8577173.1"/>
    <property type="molecule type" value="Genomic_DNA"/>
</dbReference>
<dbReference type="InterPro" id="IPR029063">
    <property type="entry name" value="SAM-dependent_MTases_sf"/>
</dbReference>
<evidence type="ECO:0000313" key="3">
    <source>
        <dbReference type="Proteomes" id="UP000658131"/>
    </source>
</evidence>
<keyword evidence="2" id="KW-0489">Methyltransferase</keyword>
<dbReference type="SUPFAM" id="SSF53335">
    <property type="entry name" value="S-adenosyl-L-methionine-dependent methyltransferases"/>
    <property type="match status" value="1"/>
</dbReference>
<dbReference type="RefSeq" id="WP_262400639.1">
    <property type="nucleotide sequence ID" value="NZ_JACRTB010000023.1"/>
</dbReference>
<keyword evidence="2" id="KW-0808">Transferase</keyword>
<organism evidence="2 3">
    <name type="scientific">Yanshouia hominis</name>
    <dbReference type="NCBI Taxonomy" id="2763673"/>
    <lineage>
        <taxon>Bacteria</taxon>
        <taxon>Bacillati</taxon>
        <taxon>Bacillota</taxon>
        <taxon>Clostridia</taxon>
        <taxon>Eubacteriales</taxon>
        <taxon>Oscillospiraceae</taxon>
        <taxon>Yanshouia</taxon>
    </lineage>
</organism>
<dbReference type="Gene3D" id="3.40.50.150">
    <property type="entry name" value="Vaccinia Virus protein VP39"/>
    <property type="match status" value="1"/>
</dbReference>
<reference evidence="2 3" key="1">
    <citation type="submission" date="2020-08" db="EMBL/GenBank/DDBJ databases">
        <title>Genome public.</title>
        <authorList>
            <person name="Liu C."/>
            <person name="Sun Q."/>
        </authorList>
    </citation>
    <scope>NUCLEOTIDE SEQUENCE [LARGE SCALE GENOMIC DNA]</scope>
    <source>
        <strain evidence="2 3">BX1</strain>
    </source>
</reference>
<proteinExistence type="predicted"/>